<dbReference type="SUPFAM" id="SSF48371">
    <property type="entry name" value="ARM repeat"/>
    <property type="match status" value="1"/>
</dbReference>
<feature type="transmembrane region" description="Helical" evidence="9">
    <location>
        <begin position="152"/>
        <end position="171"/>
    </location>
</feature>
<keyword evidence="7 9" id="KW-1133">Transmembrane helix</keyword>
<evidence type="ECO:0000256" key="9">
    <source>
        <dbReference type="SAM" id="Phobius"/>
    </source>
</evidence>
<feature type="transmembrane region" description="Helical" evidence="9">
    <location>
        <begin position="21"/>
        <end position="39"/>
    </location>
</feature>
<keyword evidence="4 9" id="KW-0812">Transmembrane</keyword>
<keyword evidence="6" id="KW-0067">ATP-binding</keyword>
<dbReference type="InterPro" id="IPR016024">
    <property type="entry name" value="ARM-type_fold"/>
</dbReference>
<evidence type="ECO:0000256" key="2">
    <source>
        <dbReference type="ARBA" id="ARBA00007127"/>
    </source>
</evidence>
<evidence type="ECO:0000256" key="8">
    <source>
        <dbReference type="ARBA" id="ARBA00023136"/>
    </source>
</evidence>
<dbReference type="Gene3D" id="1.20.1250.20">
    <property type="entry name" value="MFS general substrate transporter like domains"/>
    <property type="match status" value="1"/>
</dbReference>
<feature type="transmembrane region" description="Helical" evidence="9">
    <location>
        <begin position="183"/>
        <end position="202"/>
    </location>
</feature>
<dbReference type="SUPFAM" id="SSF103473">
    <property type="entry name" value="MFS general substrate transporter"/>
    <property type="match status" value="1"/>
</dbReference>
<evidence type="ECO:0000256" key="5">
    <source>
        <dbReference type="ARBA" id="ARBA00022741"/>
    </source>
</evidence>
<organism evidence="10 11">
    <name type="scientific">Candidatus Abzuiibacterium crystallinum</name>
    <dbReference type="NCBI Taxonomy" id="1974748"/>
    <lineage>
        <taxon>Bacteria</taxon>
        <taxon>Pseudomonadati</taxon>
        <taxon>Candidatus Omnitrophota</taxon>
        <taxon>Candidatus Abzuiibacterium</taxon>
    </lineage>
</organism>
<feature type="transmembrane region" description="Helical" evidence="9">
    <location>
        <begin position="117"/>
        <end position="140"/>
    </location>
</feature>
<evidence type="ECO:0000256" key="1">
    <source>
        <dbReference type="ARBA" id="ARBA00004141"/>
    </source>
</evidence>
<proteinExistence type="inferred from homology"/>
<evidence type="ECO:0000256" key="3">
    <source>
        <dbReference type="ARBA" id="ARBA00022448"/>
    </source>
</evidence>
<dbReference type="EMBL" id="PCVY01000065">
    <property type="protein sequence ID" value="PIQ85461.1"/>
    <property type="molecule type" value="Genomic_DNA"/>
</dbReference>
<comment type="subcellular location">
    <subcellularLocation>
        <location evidence="1">Membrane</location>
        <topology evidence="1">Multi-pass membrane protein</topology>
    </subcellularLocation>
</comment>
<dbReference type="PANTHER" id="PTHR31187:SF1">
    <property type="entry name" value="ADP,ATP CARRIER PROTEIN 1"/>
    <property type="match status" value="1"/>
</dbReference>
<reference evidence="10 11" key="1">
    <citation type="submission" date="2017-09" db="EMBL/GenBank/DDBJ databases">
        <title>Depth-based differentiation of microbial function through sediment-hosted aquifers and enrichment of novel symbionts in the deep terrestrial subsurface.</title>
        <authorList>
            <person name="Probst A.J."/>
            <person name="Ladd B."/>
            <person name="Jarett J.K."/>
            <person name="Geller-Mcgrath D.E."/>
            <person name="Sieber C.M."/>
            <person name="Emerson J.B."/>
            <person name="Anantharaman K."/>
            <person name="Thomas B.C."/>
            <person name="Malmstrom R."/>
            <person name="Stieglmeier M."/>
            <person name="Klingl A."/>
            <person name="Woyke T."/>
            <person name="Ryan C.M."/>
            <person name="Banfield J.F."/>
        </authorList>
    </citation>
    <scope>NUCLEOTIDE SEQUENCE [LARGE SCALE GENOMIC DNA]</scope>
    <source>
        <strain evidence="10">CG11_big_fil_rev_8_21_14_0_20_45_26</strain>
    </source>
</reference>
<dbReference type="InterPro" id="IPR004667">
    <property type="entry name" value="ADP_ATP_car_bac_type"/>
</dbReference>
<dbReference type="InterPro" id="IPR036259">
    <property type="entry name" value="MFS_trans_sf"/>
</dbReference>
<dbReference type="GO" id="GO:0005471">
    <property type="term" value="F:ATP:ADP antiporter activity"/>
    <property type="evidence" value="ECO:0007669"/>
    <property type="project" value="InterPro"/>
</dbReference>
<evidence type="ECO:0000313" key="10">
    <source>
        <dbReference type="EMBL" id="PIQ85461.1"/>
    </source>
</evidence>
<evidence type="ECO:0000256" key="4">
    <source>
        <dbReference type="ARBA" id="ARBA00022692"/>
    </source>
</evidence>
<evidence type="ECO:0000313" key="11">
    <source>
        <dbReference type="Proteomes" id="UP000230859"/>
    </source>
</evidence>
<gene>
    <name evidence="10" type="ORF">COV74_08200</name>
</gene>
<feature type="transmembrane region" description="Helical" evidence="9">
    <location>
        <begin position="89"/>
        <end position="111"/>
    </location>
</feature>
<comment type="caution">
    <text evidence="10">The sequence shown here is derived from an EMBL/GenBank/DDBJ whole genome shotgun (WGS) entry which is preliminary data.</text>
</comment>
<dbReference type="Pfam" id="PF07690">
    <property type="entry name" value="MFS_1"/>
    <property type="match status" value="1"/>
</dbReference>
<keyword evidence="3" id="KW-0813">Transport</keyword>
<comment type="similarity">
    <text evidence="2">Belongs to the ADP/ATP translocase tlc family.</text>
</comment>
<feature type="transmembrane region" description="Helical" evidence="9">
    <location>
        <begin position="274"/>
        <end position="294"/>
    </location>
</feature>
<feature type="transmembrane region" description="Helical" evidence="9">
    <location>
        <begin position="306"/>
        <end position="328"/>
    </location>
</feature>
<keyword evidence="8 9" id="KW-0472">Membrane</keyword>
<dbReference type="GO" id="GO:0005524">
    <property type="term" value="F:ATP binding"/>
    <property type="evidence" value="ECO:0007669"/>
    <property type="project" value="UniProtKB-KW"/>
</dbReference>
<dbReference type="GO" id="GO:0016020">
    <property type="term" value="C:membrane"/>
    <property type="evidence" value="ECO:0007669"/>
    <property type="project" value="UniProtKB-SubCell"/>
</dbReference>
<dbReference type="Proteomes" id="UP000230859">
    <property type="component" value="Unassembled WGS sequence"/>
</dbReference>
<evidence type="ECO:0000256" key="7">
    <source>
        <dbReference type="ARBA" id="ARBA00022989"/>
    </source>
</evidence>
<evidence type="ECO:0000256" key="6">
    <source>
        <dbReference type="ARBA" id="ARBA00022840"/>
    </source>
</evidence>
<protein>
    <recommendedName>
        <fullName evidence="12">ADP,ATP carrier protein</fullName>
    </recommendedName>
</protein>
<feature type="transmembrane region" description="Helical" evidence="9">
    <location>
        <begin position="236"/>
        <end position="254"/>
    </location>
</feature>
<dbReference type="PANTHER" id="PTHR31187">
    <property type="match status" value="1"/>
</dbReference>
<feature type="transmembrane region" description="Helical" evidence="9">
    <location>
        <begin position="59"/>
        <end position="77"/>
    </location>
</feature>
<dbReference type="InterPro" id="IPR011701">
    <property type="entry name" value="MFS"/>
</dbReference>
<name>A0A2H0LM79_9BACT</name>
<accession>A0A2H0LM79</accession>
<feature type="transmembrane region" description="Helical" evidence="9">
    <location>
        <begin position="372"/>
        <end position="392"/>
    </location>
</feature>
<feature type="transmembrane region" description="Helical" evidence="9">
    <location>
        <begin position="399"/>
        <end position="417"/>
    </location>
</feature>
<sequence length="814" mass="93523">MFADFITKLIQPIVKIRRSEWLKAGMMFIYAFTIFATLYVFKPVRSSLYLDARGAENLWLAYFFEGVVLFVITYLYVKLADRFKNKNHFFTFTTLFLIFNILIFYFCFQMNVKESWLVLFFYGWVATYSVTVATQFWTMANDIFNMDEAKRLFGFIISGGSLGGVVGGGLTKLFAERFGTENLLLMPVLFLTISIIVTEIVWRSERTKAGPLKEVKKSGKHESLTRVLRLLFKSRYLLLIAGIVLFAKAVSTIVDNQFSGVVELAIREKDVRTAFFGGFFSALNMVSFILQLYVTSKVLRYLGISIALLMLPGGLLIGASLTILFPILPFAMAARMYDGGLNYSINLLSKEILYLPVASETRYRVKPVIDMLVFRLAKVFAAALIFIALKFVGLRVDQLGIVVLVILPFWLWTAWRVKHEYVQSIRQLLTNEKRVKRFKETSQKRVTDVLMNLFEEKSCQELRDLFYDIPSHMRKMSAAACLAFYGGGRDVGKVGKLVQEMVRYEALEYQKNRPLLNPRTESTGHYQWVDEYLVKYLKLEHPSAKSKLSEKENEILERISGMLQDTKCDGLSKRKAISILRTLGTQNAFDLLLGALPVTRDNSIRFDMIKGMNHIHTKLSNYSIPQNAVEAEVRYEIENHKAILTVIHFYKSQEKKTSSVDEDFLLATLKIIREESLERIFRLLGLIYPTEAIQTIFERLTDEEASEDLHGKSIAIELLGHIVKPELYHRLHLLVDHDRWHKHRQTNPKEVIKHFLMGEDCWFSVCAAFVIAELRMTELYSLFEHLSGREAPIVKEAVAIAKSKAESFDTGTNK</sequence>
<evidence type="ECO:0008006" key="12">
    <source>
        <dbReference type="Google" id="ProtNLM"/>
    </source>
</evidence>
<dbReference type="AlphaFoldDB" id="A0A2H0LM79"/>
<keyword evidence="5" id="KW-0547">Nucleotide-binding</keyword>